<evidence type="ECO:0000259" key="2">
    <source>
        <dbReference type="PROSITE" id="PS50089"/>
    </source>
</evidence>
<proteinExistence type="predicted"/>
<evidence type="ECO:0000313" key="3">
    <source>
        <dbReference type="EMBL" id="CAD2219980.1"/>
    </source>
</evidence>
<dbReference type="GO" id="GO:0061630">
    <property type="term" value="F:ubiquitin protein ligase activity"/>
    <property type="evidence" value="ECO:0007669"/>
    <property type="project" value="TreeGrafter"/>
</dbReference>
<keyword evidence="4" id="KW-1185">Reference proteome</keyword>
<keyword evidence="1" id="KW-0863">Zinc-finger</keyword>
<dbReference type="EMBL" id="LR877159">
    <property type="protein sequence ID" value="CAD2219980.1"/>
    <property type="molecule type" value="Genomic_DNA"/>
</dbReference>
<dbReference type="Proteomes" id="UP000515908">
    <property type="component" value="Chromosome 15"/>
</dbReference>
<organism evidence="3 4">
    <name type="scientific">Angomonas deanei</name>
    <dbReference type="NCBI Taxonomy" id="59799"/>
    <lineage>
        <taxon>Eukaryota</taxon>
        <taxon>Discoba</taxon>
        <taxon>Euglenozoa</taxon>
        <taxon>Kinetoplastea</taxon>
        <taxon>Metakinetoplastina</taxon>
        <taxon>Trypanosomatida</taxon>
        <taxon>Trypanosomatidae</taxon>
        <taxon>Strigomonadinae</taxon>
        <taxon>Angomonas</taxon>
    </lineage>
</organism>
<dbReference type="SUPFAM" id="SSF50969">
    <property type="entry name" value="YVTN repeat-like/Quinoprotein amine dehydrogenase"/>
    <property type="match status" value="1"/>
</dbReference>
<dbReference type="AlphaFoldDB" id="A0A7G2CJE4"/>
<name>A0A7G2CJE4_9TRYP</name>
<feature type="domain" description="RING-type" evidence="2">
    <location>
        <begin position="247"/>
        <end position="297"/>
    </location>
</feature>
<sequence>MSLIAYTPDVLYQLKTETPVKTCSTMNFSGKTSCAVAGSKNTVYFAPVDNNTVLKADVSTGSIEHVFDVDDKVIKLVYHSGKLYCAVFNKNYFYCFDPLSKTTETIPCGATVLNFEPSDHGFVIQCVSGCIYGYHFNDGLVEVPQAKKAVLLGSYKRRVIALLSDDKTLVGIDENGVVTTDNVPAVHHNFCVCDDGIVELDNSKGALVFHGQNGVETTYSLPEELLPSINITSLWKTDDEGDEEPVCTLCFCEFEGDGITLDCGHCFHKDCVEQWVAKWDQFVEKAEHIVFTNAVCPGGCKHLLRHPSVPQSAKINALYKKIRLLASPILKAMGPTKVIDDLLFYICNKCGEPFYGGEKICFRMLSSEPLKRKEDVLCDACVMDFKCKKHCRNFVLYKCQYCCNPATHRSFATRYMCDACEKRWEKSEPDEIPCPGASKCPLGGNHENGSFPIGCALCLPTEAIQTDKITPPPS</sequence>
<evidence type="ECO:0000313" key="4">
    <source>
        <dbReference type="Proteomes" id="UP000515908"/>
    </source>
</evidence>
<dbReference type="GO" id="GO:0008270">
    <property type="term" value="F:zinc ion binding"/>
    <property type="evidence" value="ECO:0007669"/>
    <property type="project" value="UniProtKB-KW"/>
</dbReference>
<dbReference type="PANTHER" id="PTHR45943:SF2">
    <property type="entry name" value="RING-TYPE DOMAIN-CONTAINING PROTEIN"/>
    <property type="match status" value="1"/>
</dbReference>
<keyword evidence="1" id="KW-0862">Zinc</keyword>
<keyword evidence="1" id="KW-0479">Metal-binding</keyword>
<dbReference type="PROSITE" id="PS50089">
    <property type="entry name" value="ZF_RING_2"/>
    <property type="match status" value="1"/>
</dbReference>
<dbReference type="PANTHER" id="PTHR45943">
    <property type="entry name" value="E3 UBIQUITIN-PROTEIN LIGASE MYCBP2"/>
    <property type="match status" value="1"/>
</dbReference>
<evidence type="ECO:0000256" key="1">
    <source>
        <dbReference type="PROSITE-ProRule" id="PRU00175"/>
    </source>
</evidence>
<gene>
    <name evidence="3" type="ORF">ADEAN_000749400</name>
</gene>
<dbReference type="GO" id="GO:0005886">
    <property type="term" value="C:plasma membrane"/>
    <property type="evidence" value="ECO:0007669"/>
    <property type="project" value="TreeGrafter"/>
</dbReference>
<reference evidence="3 4" key="1">
    <citation type="submission" date="2020-08" db="EMBL/GenBank/DDBJ databases">
        <authorList>
            <person name="Newling K."/>
            <person name="Davey J."/>
            <person name="Forrester S."/>
        </authorList>
    </citation>
    <scope>NUCLEOTIDE SEQUENCE [LARGE SCALE GENOMIC DNA]</scope>
    <source>
        <strain evidence="4">Crithidia deanei Carvalho (ATCC PRA-265)</strain>
    </source>
</reference>
<dbReference type="GO" id="GO:0005634">
    <property type="term" value="C:nucleus"/>
    <property type="evidence" value="ECO:0007669"/>
    <property type="project" value="TreeGrafter"/>
</dbReference>
<dbReference type="InterPro" id="IPR013083">
    <property type="entry name" value="Znf_RING/FYVE/PHD"/>
</dbReference>
<dbReference type="Gene3D" id="3.30.40.10">
    <property type="entry name" value="Zinc/RING finger domain, C3HC4 (zinc finger)"/>
    <property type="match status" value="1"/>
</dbReference>
<protein>
    <submittedName>
        <fullName evidence="3">Zinc finger, C3HC4 type (RING finger) containing protein, putative</fullName>
    </submittedName>
</protein>
<dbReference type="InterPro" id="IPR011044">
    <property type="entry name" value="Quino_amine_DH_bsu"/>
</dbReference>
<dbReference type="SUPFAM" id="SSF57850">
    <property type="entry name" value="RING/U-box"/>
    <property type="match status" value="1"/>
</dbReference>
<dbReference type="InterPro" id="IPR001841">
    <property type="entry name" value="Znf_RING"/>
</dbReference>
<accession>A0A7G2CJE4</accession>
<dbReference type="VEuPathDB" id="TriTrypDB:ADEAN_000749400"/>